<name>A0A1R4LNP2_VIBR1</name>
<evidence type="ECO:0000313" key="6">
    <source>
        <dbReference type="Proteomes" id="UP000188276"/>
    </source>
</evidence>
<dbReference type="InterPro" id="IPR050204">
    <property type="entry name" value="AraC_XylS_family_regulators"/>
</dbReference>
<evidence type="ECO:0000256" key="2">
    <source>
        <dbReference type="ARBA" id="ARBA00023125"/>
    </source>
</evidence>
<keyword evidence="2" id="KW-0238">DNA-binding</keyword>
<dbReference type="Proteomes" id="UP000188276">
    <property type="component" value="Unassembled WGS sequence"/>
</dbReference>
<dbReference type="GO" id="GO:0003700">
    <property type="term" value="F:DNA-binding transcription factor activity"/>
    <property type="evidence" value="ECO:0007669"/>
    <property type="project" value="InterPro"/>
</dbReference>
<dbReference type="EMBL" id="FULE01000037">
    <property type="protein sequence ID" value="SJN58222.1"/>
    <property type="molecule type" value="Genomic_DNA"/>
</dbReference>
<gene>
    <name evidence="5" type="ORF">VR7878_02720</name>
</gene>
<keyword evidence="6" id="KW-1185">Reference proteome</keyword>
<dbReference type="SUPFAM" id="SSF46689">
    <property type="entry name" value="Homeodomain-like"/>
    <property type="match status" value="1"/>
</dbReference>
<organism evidence="5 6">
    <name type="scientific">Vibrio ruber (strain DSM 16370 / JCM 11486 / BCRC 17186 / CECT 7878 / LMG 23124 / VR1)</name>
    <dbReference type="NCBI Taxonomy" id="1123498"/>
    <lineage>
        <taxon>Bacteria</taxon>
        <taxon>Pseudomonadati</taxon>
        <taxon>Pseudomonadota</taxon>
        <taxon>Gammaproteobacteria</taxon>
        <taxon>Vibrionales</taxon>
        <taxon>Vibrionaceae</taxon>
        <taxon>Vibrio</taxon>
    </lineage>
</organism>
<evidence type="ECO:0000259" key="4">
    <source>
        <dbReference type="PROSITE" id="PS01124"/>
    </source>
</evidence>
<dbReference type="Gene3D" id="1.10.10.60">
    <property type="entry name" value="Homeodomain-like"/>
    <property type="match status" value="1"/>
</dbReference>
<dbReference type="PANTHER" id="PTHR46796">
    <property type="entry name" value="HTH-TYPE TRANSCRIPTIONAL ACTIVATOR RHAS-RELATED"/>
    <property type="match status" value="1"/>
</dbReference>
<keyword evidence="3" id="KW-0804">Transcription</keyword>
<feature type="domain" description="HTH araC/xylS-type" evidence="4">
    <location>
        <begin position="183"/>
        <end position="261"/>
    </location>
</feature>
<protein>
    <submittedName>
        <fullName evidence="5">Transcriptional activator FtrA</fullName>
    </submittedName>
</protein>
<dbReference type="PROSITE" id="PS01124">
    <property type="entry name" value="HTH_ARAC_FAMILY_2"/>
    <property type="match status" value="1"/>
</dbReference>
<dbReference type="SMART" id="SM00342">
    <property type="entry name" value="HTH_ARAC"/>
    <property type="match status" value="1"/>
</dbReference>
<dbReference type="AlphaFoldDB" id="A0A1R4LNP2"/>
<evidence type="ECO:0000313" key="5">
    <source>
        <dbReference type="EMBL" id="SJN58222.1"/>
    </source>
</evidence>
<dbReference type="InterPro" id="IPR046532">
    <property type="entry name" value="DUF6597"/>
</dbReference>
<keyword evidence="1" id="KW-0805">Transcription regulation</keyword>
<accession>A0A1R4LNP2</accession>
<proteinExistence type="predicted"/>
<dbReference type="GO" id="GO:0043565">
    <property type="term" value="F:sequence-specific DNA binding"/>
    <property type="evidence" value="ECO:0007669"/>
    <property type="project" value="InterPro"/>
</dbReference>
<reference evidence="6" key="1">
    <citation type="submission" date="2017-02" db="EMBL/GenBank/DDBJ databases">
        <authorList>
            <person name="Rodrigo-Torres L."/>
            <person name="Arahal R.D."/>
            <person name="Lucena T."/>
        </authorList>
    </citation>
    <scope>NUCLEOTIDE SEQUENCE [LARGE SCALE GENOMIC DNA]</scope>
    <source>
        <strain evidence="6">CECT 7878</strain>
    </source>
</reference>
<dbReference type="Pfam" id="PF12833">
    <property type="entry name" value="HTH_18"/>
    <property type="match status" value="1"/>
</dbReference>
<dbReference type="InterPro" id="IPR018060">
    <property type="entry name" value="HTH_AraC"/>
</dbReference>
<dbReference type="STRING" id="1123498.VR7878_02720"/>
<sequence length="269" mass="30431">MDTMFFSESWLNQLWLNRIIRLSLDFEIFKPQGKLAGHIQAIWSVSVASDMVQTVRKELLSDAGTGVTFILQNEVQMDGEWQSPGVLLLPVSTLAHQVCLPPGAVMAGVRFHPAVGYQLFGQCLAQPLRIEGEHPLASLALATFASLQTARSPSARMVVLYRWCQDLIAVCAPQDVSHIIDQERATISQRQRERQFQKWLGITPKHYQRITRVRQTLEQLRAQPDISLSDLALAQGFADQAHMTRECKQIARMTPKQFVRKRKSRTGLN</sequence>
<evidence type="ECO:0000256" key="3">
    <source>
        <dbReference type="ARBA" id="ARBA00023163"/>
    </source>
</evidence>
<evidence type="ECO:0000256" key="1">
    <source>
        <dbReference type="ARBA" id="ARBA00023015"/>
    </source>
</evidence>
<dbReference type="InterPro" id="IPR009057">
    <property type="entry name" value="Homeodomain-like_sf"/>
</dbReference>
<dbReference type="PANTHER" id="PTHR46796:SF13">
    <property type="entry name" value="HTH-TYPE TRANSCRIPTIONAL ACTIVATOR RHAS"/>
    <property type="match status" value="1"/>
</dbReference>
<dbReference type="Pfam" id="PF20240">
    <property type="entry name" value="DUF6597"/>
    <property type="match status" value="1"/>
</dbReference>